<evidence type="ECO:0000313" key="2">
    <source>
        <dbReference type="EMBL" id="KAL0123848.1"/>
    </source>
</evidence>
<reference evidence="2 3" key="1">
    <citation type="submission" date="2023-03" db="EMBL/GenBank/DDBJ databases">
        <title>High recombination rates correlate with genetic variation in Cardiocondyla obscurior ants.</title>
        <authorList>
            <person name="Errbii M."/>
        </authorList>
    </citation>
    <scope>NUCLEOTIDE SEQUENCE [LARGE SCALE GENOMIC DNA]</scope>
    <source>
        <strain evidence="2">Alpha-2009</strain>
        <tissue evidence="2">Whole body</tissue>
    </source>
</reference>
<comment type="caution">
    <text evidence="2">The sequence shown here is derived from an EMBL/GenBank/DDBJ whole genome shotgun (WGS) entry which is preliminary data.</text>
</comment>
<dbReference type="EMBL" id="JADYXP020000005">
    <property type="protein sequence ID" value="KAL0123848.1"/>
    <property type="molecule type" value="Genomic_DNA"/>
</dbReference>
<evidence type="ECO:0000256" key="1">
    <source>
        <dbReference type="SAM" id="Phobius"/>
    </source>
</evidence>
<accession>A0AAW2G872</accession>
<gene>
    <name evidence="2" type="ORF">PUN28_005997</name>
</gene>
<keyword evidence="1" id="KW-1133">Transmembrane helix</keyword>
<keyword evidence="3" id="KW-1185">Reference proteome</keyword>
<evidence type="ECO:0000313" key="3">
    <source>
        <dbReference type="Proteomes" id="UP001430953"/>
    </source>
</evidence>
<protein>
    <submittedName>
        <fullName evidence="2">Uncharacterized protein</fullName>
    </submittedName>
</protein>
<proteinExistence type="predicted"/>
<organism evidence="2 3">
    <name type="scientific">Cardiocondyla obscurior</name>
    <dbReference type="NCBI Taxonomy" id="286306"/>
    <lineage>
        <taxon>Eukaryota</taxon>
        <taxon>Metazoa</taxon>
        <taxon>Ecdysozoa</taxon>
        <taxon>Arthropoda</taxon>
        <taxon>Hexapoda</taxon>
        <taxon>Insecta</taxon>
        <taxon>Pterygota</taxon>
        <taxon>Neoptera</taxon>
        <taxon>Endopterygota</taxon>
        <taxon>Hymenoptera</taxon>
        <taxon>Apocrita</taxon>
        <taxon>Aculeata</taxon>
        <taxon>Formicoidea</taxon>
        <taxon>Formicidae</taxon>
        <taxon>Myrmicinae</taxon>
        <taxon>Cardiocondyla</taxon>
    </lineage>
</organism>
<keyword evidence="1" id="KW-0472">Membrane</keyword>
<keyword evidence="1" id="KW-0812">Transmembrane</keyword>
<name>A0AAW2G872_9HYME</name>
<dbReference type="Proteomes" id="UP001430953">
    <property type="component" value="Unassembled WGS sequence"/>
</dbReference>
<feature type="transmembrane region" description="Helical" evidence="1">
    <location>
        <begin position="52"/>
        <end position="73"/>
    </location>
</feature>
<dbReference type="AlphaFoldDB" id="A0AAW2G872"/>
<sequence>MRYTFSRSFFISASKYIYKNIYINIYSNYKKRCTNYLIKHTDLLNEMYFSAIAYYVLFCVLTFCYMHVCFLIGKENKFVQRGSSIIMRTIAMEGKKKTA</sequence>